<dbReference type="InterPro" id="IPR010992">
    <property type="entry name" value="IHF-like_DNA-bd_dom_sf"/>
</dbReference>
<evidence type="ECO:0000256" key="4">
    <source>
        <dbReference type="RuleBase" id="RU003939"/>
    </source>
</evidence>
<dbReference type="PANTHER" id="PTHR33175:SF3">
    <property type="entry name" value="DNA-BINDING PROTEIN HU-BETA"/>
    <property type="match status" value="1"/>
</dbReference>
<gene>
    <name evidence="5" type="ORF">OQ497_00190</name>
</gene>
<keyword evidence="6" id="KW-1185">Reference proteome</keyword>
<dbReference type="PANTHER" id="PTHR33175">
    <property type="entry name" value="DNA-BINDING PROTEIN HU"/>
    <property type="match status" value="1"/>
</dbReference>
<evidence type="ECO:0000256" key="3">
    <source>
        <dbReference type="ARBA" id="ARBA00023125"/>
    </source>
</evidence>
<dbReference type="GO" id="GO:0003677">
    <property type="term" value="F:DNA binding"/>
    <property type="evidence" value="ECO:0007669"/>
    <property type="project" value="UniProtKB-KW"/>
</dbReference>
<dbReference type="SMART" id="SM00411">
    <property type="entry name" value="BHL"/>
    <property type="match status" value="1"/>
</dbReference>
<dbReference type="Pfam" id="PF00216">
    <property type="entry name" value="Bac_DNA_binding"/>
    <property type="match status" value="1"/>
</dbReference>
<accession>A0ABT3QAT1</accession>
<sequence>MDKPLNKQELVAAVADEVALPKAKAGEVVDAVFGAIEKALSRKQEVRLVGFGTFVTANRKAAKGRNPRTGEEIDIPASTSVRFKPGKALKDAVS</sequence>
<keyword evidence="3 5" id="KW-0238">DNA-binding</keyword>
<comment type="caution">
    <text evidence="5">The sequence shown here is derived from an EMBL/GenBank/DDBJ whole genome shotgun (WGS) entry which is preliminary data.</text>
</comment>
<keyword evidence="2" id="KW-0226">DNA condensation</keyword>
<dbReference type="SUPFAM" id="SSF47729">
    <property type="entry name" value="IHF-like DNA-binding proteins"/>
    <property type="match status" value="1"/>
</dbReference>
<comment type="similarity">
    <text evidence="1 4">Belongs to the bacterial histone-like protein family.</text>
</comment>
<dbReference type="CDD" id="cd13831">
    <property type="entry name" value="HU"/>
    <property type="match status" value="1"/>
</dbReference>
<organism evidence="5 6">
    <name type="scientific">Acetobacter thailandicus</name>
    <dbReference type="NCBI Taxonomy" id="1502842"/>
    <lineage>
        <taxon>Bacteria</taxon>
        <taxon>Pseudomonadati</taxon>
        <taxon>Pseudomonadota</taxon>
        <taxon>Alphaproteobacteria</taxon>
        <taxon>Acetobacterales</taxon>
        <taxon>Acetobacteraceae</taxon>
        <taxon>Acetobacter</taxon>
    </lineage>
</organism>
<dbReference type="RefSeq" id="WP_086555002.1">
    <property type="nucleotide sequence ID" value="NZ_JAERKX010000001.1"/>
</dbReference>
<dbReference type="EMBL" id="JAPIUZ010000001">
    <property type="protein sequence ID" value="MCX2562392.1"/>
    <property type="molecule type" value="Genomic_DNA"/>
</dbReference>
<evidence type="ECO:0000313" key="6">
    <source>
        <dbReference type="Proteomes" id="UP001301152"/>
    </source>
</evidence>
<evidence type="ECO:0000256" key="1">
    <source>
        <dbReference type="ARBA" id="ARBA00010529"/>
    </source>
</evidence>
<proteinExistence type="inferred from homology"/>
<evidence type="ECO:0000313" key="5">
    <source>
        <dbReference type="EMBL" id="MCX2562392.1"/>
    </source>
</evidence>
<dbReference type="InterPro" id="IPR000119">
    <property type="entry name" value="Hist_DNA-bd"/>
</dbReference>
<dbReference type="Proteomes" id="UP001301152">
    <property type="component" value="Unassembled WGS sequence"/>
</dbReference>
<dbReference type="Gene3D" id="4.10.520.10">
    <property type="entry name" value="IHF-like DNA-binding proteins"/>
    <property type="match status" value="1"/>
</dbReference>
<protein>
    <submittedName>
        <fullName evidence="5">HU family DNA-binding protein</fullName>
    </submittedName>
</protein>
<evidence type="ECO:0000256" key="2">
    <source>
        <dbReference type="ARBA" id="ARBA00023067"/>
    </source>
</evidence>
<name>A0ABT3QAT1_9PROT</name>
<dbReference type="PRINTS" id="PR01727">
    <property type="entry name" value="DNABINDINGHU"/>
</dbReference>
<reference evidence="5 6" key="1">
    <citation type="submission" date="2022-11" db="EMBL/GenBank/DDBJ databases">
        <title>Genome sequencing of Acetobacter type strain.</title>
        <authorList>
            <person name="Heo J."/>
            <person name="Lee D."/>
            <person name="Han B.-H."/>
            <person name="Hong S.-B."/>
            <person name="Kwon S.-W."/>
        </authorList>
    </citation>
    <scope>NUCLEOTIDE SEQUENCE [LARGE SCALE GENOMIC DNA]</scope>
    <source>
        <strain evidence="5 6">KACC 21253</strain>
    </source>
</reference>